<dbReference type="InterPro" id="IPR027417">
    <property type="entry name" value="P-loop_NTPase"/>
</dbReference>
<dbReference type="InterPro" id="IPR036388">
    <property type="entry name" value="WH-like_DNA-bd_sf"/>
</dbReference>
<dbReference type="GO" id="GO:0009626">
    <property type="term" value="P:plant-type hypersensitive response"/>
    <property type="evidence" value="ECO:0007669"/>
    <property type="project" value="UniProtKB-ARBA"/>
</dbReference>
<dbReference type="InterPro" id="IPR058922">
    <property type="entry name" value="WHD_DRP"/>
</dbReference>
<comment type="similarity">
    <text evidence="1">Belongs to the disease resistance NB-LRR family.</text>
</comment>
<feature type="domain" description="Disease resistance N-terminal" evidence="7">
    <location>
        <begin position="11"/>
        <end position="85"/>
    </location>
</feature>
<dbReference type="FunFam" id="1.10.10.10:FF:000322">
    <property type="entry name" value="Probable disease resistance protein At1g63360"/>
    <property type="match status" value="1"/>
</dbReference>
<feature type="domain" description="Disease resistance protein winged helix" evidence="8">
    <location>
        <begin position="428"/>
        <end position="471"/>
    </location>
</feature>
<dbReference type="GO" id="GO:0002758">
    <property type="term" value="P:innate immune response-activating signaling pathway"/>
    <property type="evidence" value="ECO:0007669"/>
    <property type="project" value="UniProtKB-ARBA"/>
</dbReference>
<reference evidence="9" key="1">
    <citation type="submission" date="2023-07" db="EMBL/GenBank/DDBJ databases">
        <title>A chromosome-level genome assembly of Lolium multiflorum.</title>
        <authorList>
            <person name="Chen Y."/>
            <person name="Copetti D."/>
            <person name="Kolliker R."/>
            <person name="Studer B."/>
        </authorList>
    </citation>
    <scope>NUCLEOTIDE SEQUENCE</scope>
    <source>
        <strain evidence="9">02402/16</strain>
        <tissue evidence="9">Leaf</tissue>
    </source>
</reference>
<evidence type="ECO:0000256" key="5">
    <source>
        <dbReference type="ARBA" id="ARBA00022821"/>
    </source>
</evidence>
<evidence type="ECO:0000259" key="7">
    <source>
        <dbReference type="Pfam" id="PF18052"/>
    </source>
</evidence>
<keyword evidence="5" id="KW-0611">Plant defense</keyword>
<gene>
    <name evidence="9" type="ORF">QYE76_045361</name>
</gene>
<dbReference type="FunFam" id="3.40.50.300:FF:001091">
    <property type="entry name" value="Probable disease resistance protein At1g61300"/>
    <property type="match status" value="1"/>
</dbReference>
<dbReference type="InterPro" id="IPR041118">
    <property type="entry name" value="Rx_N"/>
</dbReference>
<dbReference type="Gene3D" id="1.10.10.10">
    <property type="entry name" value="Winged helix-like DNA-binding domain superfamily/Winged helix DNA-binding domain"/>
    <property type="match status" value="1"/>
</dbReference>
<evidence type="ECO:0008006" key="11">
    <source>
        <dbReference type="Google" id="ProtNLM"/>
    </source>
</evidence>
<dbReference type="Pfam" id="PF00931">
    <property type="entry name" value="NB-ARC"/>
    <property type="match status" value="1"/>
</dbReference>
<dbReference type="InterPro" id="IPR044974">
    <property type="entry name" value="Disease_R_plants"/>
</dbReference>
<dbReference type="SUPFAM" id="SSF52540">
    <property type="entry name" value="P-loop containing nucleoside triphosphate hydrolases"/>
    <property type="match status" value="1"/>
</dbReference>
<evidence type="ECO:0000256" key="1">
    <source>
        <dbReference type="ARBA" id="ARBA00008894"/>
    </source>
</evidence>
<keyword evidence="4" id="KW-0547">Nucleotide-binding</keyword>
<dbReference type="Gene3D" id="1.20.5.4130">
    <property type="match status" value="1"/>
</dbReference>
<accession>A0AAD8X004</accession>
<keyword evidence="3" id="KW-0677">Repeat</keyword>
<evidence type="ECO:0000256" key="3">
    <source>
        <dbReference type="ARBA" id="ARBA00022737"/>
    </source>
</evidence>
<name>A0AAD8X004_LOLMU</name>
<evidence type="ECO:0000313" key="10">
    <source>
        <dbReference type="Proteomes" id="UP001231189"/>
    </source>
</evidence>
<dbReference type="Pfam" id="PF23559">
    <property type="entry name" value="WHD_DRP"/>
    <property type="match status" value="1"/>
</dbReference>
<organism evidence="9 10">
    <name type="scientific">Lolium multiflorum</name>
    <name type="common">Italian ryegrass</name>
    <name type="synonym">Lolium perenne subsp. multiflorum</name>
    <dbReference type="NCBI Taxonomy" id="4521"/>
    <lineage>
        <taxon>Eukaryota</taxon>
        <taxon>Viridiplantae</taxon>
        <taxon>Streptophyta</taxon>
        <taxon>Embryophyta</taxon>
        <taxon>Tracheophyta</taxon>
        <taxon>Spermatophyta</taxon>
        <taxon>Magnoliopsida</taxon>
        <taxon>Liliopsida</taxon>
        <taxon>Poales</taxon>
        <taxon>Poaceae</taxon>
        <taxon>BOP clade</taxon>
        <taxon>Pooideae</taxon>
        <taxon>Poodae</taxon>
        <taxon>Poeae</taxon>
        <taxon>Poeae Chloroplast Group 2 (Poeae type)</taxon>
        <taxon>Loliodinae</taxon>
        <taxon>Loliinae</taxon>
        <taxon>Lolium</taxon>
    </lineage>
</organism>
<dbReference type="AlphaFoldDB" id="A0AAD8X004"/>
<evidence type="ECO:0000256" key="4">
    <source>
        <dbReference type="ARBA" id="ARBA00022741"/>
    </source>
</evidence>
<dbReference type="Proteomes" id="UP001231189">
    <property type="component" value="Unassembled WGS sequence"/>
</dbReference>
<dbReference type="PANTHER" id="PTHR23155">
    <property type="entry name" value="DISEASE RESISTANCE PROTEIN RP"/>
    <property type="match status" value="1"/>
</dbReference>
<evidence type="ECO:0000256" key="2">
    <source>
        <dbReference type="ARBA" id="ARBA00022614"/>
    </source>
</evidence>
<dbReference type="EMBL" id="JAUUTY010000002">
    <property type="protein sequence ID" value="KAK1684513.1"/>
    <property type="molecule type" value="Genomic_DNA"/>
</dbReference>
<dbReference type="GO" id="GO:0043531">
    <property type="term" value="F:ADP binding"/>
    <property type="evidence" value="ECO:0007669"/>
    <property type="project" value="InterPro"/>
</dbReference>
<dbReference type="Pfam" id="PF18052">
    <property type="entry name" value="Rx_N"/>
    <property type="match status" value="1"/>
</dbReference>
<keyword evidence="2" id="KW-0433">Leucine-rich repeat</keyword>
<keyword evidence="10" id="KW-1185">Reference proteome</keyword>
<dbReference type="PRINTS" id="PR00364">
    <property type="entry name" value="DISEASERSIST"/>
</dbReference>
<dbReference type="Gene3D" id="1.10.8.430">
    <property type="entry name" value="Helical domain of apoptotic protease-activating factors"/>
    <property type="match status" value="1"/>
</dbReference>
<dbReference type="InterPro" id="IPR002182">
    <property type="entry name" value="NB-ARC"/>
</dbReference>
<evidence type="ECO:0000259" key="8">
    <source>
        <dbReference type="Pfam" id="PF23559"/>
    </source>
</evidence>
<proteinExistence type="inferred from homology"/>
<dbReference type="InterPro" id="IPR042197">
    <property type="entry name" value="Apaf_helical"/>
</dbReference>
<evidence type="ECO:0000259" key="6">
    <source>
        <dbReference type="Pfam" id="PF00931"/>
    </source>
</evidence>
<feature type="domain" description="NB-ARC" evidence="6">
    <location>
        <begin position="170"/>
        <end position="341"/>
    </location>
</feature>
<dbReference type="Gene3D" id="3.40.50.300">
    <property type="entry name" value="P-loop containing nucleotide triphosphate hydrolases"/>
    <property type="match status" value="1"/>
</dbReference>
<evidence type="ECO:0000313" key="9">
    <source>
        <dbReference type="EMBL" id="KAK1684513.1"/>
    </source>
</evidence>
<comment type="caution">
    <text evidence="9">The sequence shown here is derived from an EMBL/GenBank/DDBJ whole genome shotgun (WGS) entry which is preliminary data.</text>
</comment>
<dbReference type="PANTHER" id="PTHR23155:SF943">
    <property type="entry name" value="OS08G0193700 PROTEIN"/>
    <property type="match status" value="1"/>
</dbReference>
<sequence>MAEMIAISLSAKVAAALSHNAAVDISALVAIRSGIAAAARDLELLRAFLRFADSRRGADPLASAWVDQVRDVGFELEDVADEYAFLSGGGFVRACANLSAWFALSGRLRKARARLRDLSDAKERYGVRSSAEACSPDGAAVAVASRKLAEAAHFVEEEEIVGSVAHRRLLMKWLTEDSESRQTLISVCGMGGVGKTTLVTSVYKEAARSHHFDCAAWVSVSKNFSRDDLLRKIAKELHRDVRASMPWDIDEMDYRSLVEALRGHLANKRYLLLLDDVWDASAWDEIRKAFVDDGNGSRIIITTRSQDVASLAPSTRIIMLEPLPEKEAWSLFSNTTFRQDAKRECPSHLENWAFKILDRCCGLPLAIVSVGNLLALKNRTEFAWKNVHDSLEWDGSSVRGVEQVSSILNLSIDDLPYHLKRCFLHCSIYPEDFQIKRKILIRLWIAEGFIEEKGQNTMEEIADDYLSQLVQPGDIAPQVLKAVSTRQRNGRTVAHVLLDNNCLKYITKELQPEGYLQCVRLWVAPSGGGCAGHVQLALLSYSAAKATYDALCQGNIRYFLQAGVQVDIPETWWLKARKRFNGRGQEAVQRKGQEGV</sequence>
<protein>
    <recommendedName>
        <fullName evidence="11">AAA+ ATPase domain-containing protein</fullName>
    </recommendedName>
</protein>
<dbReference type="GO" id="GO:0042742">
    <property type="term" value="P:defense response to bacterium"/>
    <property type="evidence" value="ECO:0007669"/>
    <property type="project" value="UniProtKB-ARBA"/>
</dbReference>